<name>A0AAD5DHR8_9CHLO</name>
<evidence type="ECO:0000313" key="4">
    <source>
        <dbReference type="Proteomes" id="UP001205105"/>
    </source>
</evidence>
<sequence length="668" mass="70675">MERRRLLLVGLVVAAVVAVVVLVVALAGVALNKPGPSGSNEKPPPLPPLTGPLPQGRGLDWSRAGYREGLEAPPSPPVKYNVLDFGAKGDNVTDDTAALEAAIEAANSEPGVVFLPPGVYRLTRPLRVTSSSVVIRGAGEGSTVIFVPLALSDVFPGTWRTNADGSVSTQWIYTGGFLTFIGEQRRSHTPSTRLAKVTGAVEQGDTILPVDKPRNFEMGQWVHIFINDASTDKAGSYEEDGEGGSITTFATRRRRLAAAANGTIAAWIYGDNLADSGTGTVLNKDEVHFTAKVAAIGNDWVALDRPLPFPVRSSWAGDVHRFDPTIQDSGVEQLTIQFAHSLLGPHLTERGYNGIEFAWAGNVWVRQVTVLNADNGVRFRRVDRSLITDLTVGVTEPRWTADSAGATGLNGHHAVSVTEGHDNLITRFNISAPYHHDITLASGALQNVVSNGTGTDLVIDLHRAASYGNLFARLDLGRGTRPFKSGGRGDRGAHTGRQTTFWNLGTPPRGDPPPRPPPPPPSPAPPPGLAPALAPEPALAPSGQPGEQQPIGGERSRRLLGAGGAGVGGSGSSSSSTGRLPSMQQQQQQQQQAGALRRLAQEDDQASVGLPPCDFGPQLNFIGSFDGDSMCSDMQWLVQPLGEYAPADLHRGQVSERIARSASSPAAR</sequence>
<keyword evidence="4" id="KW-1185">Reference proteome</keyword>
<dbReference type="InterPro" id="IPR012334">
    <property type="entry name" value="Pectin_lyas_fold"/>
</dbReference>
<gene>
    <name evidence="3" type="ORF">COHA_009566</name>
</gene>
<evidence type="ECO:0000313" key="3">
    <source>
        <dbReference type="EMBL" id="KAI7836548.1"/>
    </source>
</evidence>
<protein>
    <recommendedName>
        <fullName evidence="2">Rhamnogalacturonase A/B/Epimerase-like pectate lyase domain-containing protein</fullName>
    </recommendedName>
</protein>
<comment type="caution">
    <text evidence="3">The sequence shown here is derived from an EMBL/GenBank/DDBJ whole genome shotgun (WGS) entry which is preliminary data.</text>
</comment>
<feature type="region of interest" description="Disordered" evidence="1">
    <location>
        <begin position="33"/>
        <end position="58"/>
    </location>
</feature>
<organism evidence="3 4">
    <name type="scientific">Chlorella ohadii</name>
    <dbReference type="NCBI Taxonomy" id="2649997"/>
    <lineage>
        <taxon>Eukaryota</taxon>
        <taxon>Viridiplantae</taxon>
        <taxon>Chlorophyta</taxon>
        <taxon>core chlorophytes</taxon>
        <taxon>Trebouxiophyceae</taxon>
        <taxon>Chlorellales</taxon>
        <taxon>Chlorellaceae</taxon>
        <taxon>Chlorella clade</taxon>
        <taxon>Chlorella</taxon>
    </lineage>
</organism>
<feature type="compositionally biased region" description="Pro residues" evidence="1">
    <location>
        <begin position="42"/>
        <end position="51"/>
    </location>
</feature>
<dbReference type="Gene3D" id="2.160.20.10">
    <property type="entry name" value="Single-stranded right-handed beta-helix, Pectin lyase-like"/>
    <property type="match status" value="1"/>
</dbReference>
<reference evidence="3" key="1">
    <citation type="submission" date="2020-11" db="EMBL/GenBank/DDBJ databases">
        <title>Chlorella ohadii genome sequencing and assembly.</title>
        <authorList>
            <person name="Murik O."/>
            <person name="Treves H."/>
            <person name="Kedem I."/>
            <person name="Shotland Y."/>
            <person name="Kaplan A."/>
        </authorList>
    </citation>
    <scope>NUCLEOTIDE SEQUENCE</scope>
    <source>
        <strain evidence="3">1</strain>
    </source>
</reference>
<dbReference type="SUPFAM" id="SSF51126">
    <property type="entry name" value="Pectin lyase-like"/>
    <property type="match status" value="1"/>
</dbReference>
<dbReference type="AlphaFoldDB" id="A0AAD5DHR8"/>
<evidence type="ECO:0000259" key="2">
    <source>
        <dbReference type="Pfam" id="PF12708"/>
    </source>
</evidence>
<feature type="compositionally biased region" description="Pro residues" evidence="1">
    <location>
        <begin position="509"/>
        <end position="529"/>
    </location>
</feature>
<feature type="region of interest" description="Disordered" evidence="1">
    <location>
        <begin position="477"/>
        <end position="608"/>
    </location>
</feature>
<feature type="compositionally biased region" description="Low complexity" evidence="1">
    <location>
        <begin position="572"/>
        <end position="592"/>
    </location>
</feature>
<feature type="compositionally biased region" description="Gly residues" evidence="1">
    <location>
        <begin position="561"/>
        <end position="571"/>
    </location>
</feature>
<dbReference type="InterPro" id="IPR011050">
    <property type="entry name" value="Pectin_lyase_fold/virulence"/>
</dbReference>
<proteinExistence type="predicted"/>
<accession>A0AAD5DHR8</accession>
<feature type="compositionally biased region" description="Low complexity" evidence="1">
    <location>
        <begin position="530"/>
        <end position="553"/>
    </location>
</feature>
<feature type="domain" description="Rhamnogalacturonase A/B/Epimerase-like pectate lyase" evidence="2">
    <location>
        <begin position="81"/>
        <end position="169"/>
    </location>
</feature>
<evidence type="ECO:0000256" key="1">
    <source>
        <dbReference type="SAM" id="MobiDB-lite"/>
    </source>
</evidence>
<dbReference type="Pfam" id="PF12708">
    <property type="entry name" value="Pect-lyase_RHGA_epim"/>
    <property type="match status" value="1"/>
</dbReference>
<dbReference type="EMBL" id="JADXDR010000182">
    <property type="protein sequence ID" value="KAI7836548.1"/>
    <property type="molecule type" value="Genomic_DNA"/>
</dbReference>
<dbReference type="InterPro" id="IPR024535">
    <property type="entry name" value="RHGA/B-epi-like_pectate_lyase"/>
</dbReference>
<dbReference type="Proteomes" id="UP001205105">
    <property type="component" value="Unassembled WGS sequence"/>
</dbReference>